<keyword evidence="1" id="KW-0812">Transmembrane</keyword>
<dbReference type="SMART" id="SM01301">
    <property type="entry name" value="PTPlike_phytase"/>
    <property type="match status" value="1"/>
</dbReference>
<proteinExistence type="predicted"/>
<dbReference type="OrthoDB" id="66369at2759"/>
<feature type="transmembrane region" description="Helical" evidence="1">
    <location>
        <begin position="168"/>
        <end position="188"/>
    </location>
</feature>
<protein>
    <recommendedName>
        <fullName evidence="4">Tyrosine specific protein phosphatases domain-containing protein</fullName>
    </recommendedName>
</protein>
<dbReference type="Proteomes" id="UP000023152">
    <property type="component" value="Unassembled WGS sequence"/>
</dbReference>
<dbReference type="Pfam" id="PF14566">
    <property type="entry name" value="PTPlike_phytase"/>
    <property type="match status" value="2"/>
</dbReference>
<evidence type="ECO:0000313" key="2">
    <source>
        <dbReference type="EMBL" id="ETO26326.1"/>
    </source>
</evidence>
<comment type="caution">
    <text evidence="2">The sequence shown here is derived from an EMBL/GenBank/DDBJ whole genome shotgun (WGS) entry which is preliminary data.</text>
</comment>
<keyword evidence="1" id="KW-0472">Membrane</keyword>
<accession>X6NK27</accession>
<sequence length="626" mass="72917">MFLEILTKILKNFFFKLKVIFFTFKRQRINLQKKKKICQLKKKKMKSSDRKNNEKQSQPRLSDIKGVSVISYVDAFAEQWTPNIYLETRDGEVLGRGIMLKTDHFAQTESLTHLSLNVLISGGPNYRQVRQRSVLKCDHSKIIKKIKMDRHFAHAANKKKREEKNFNVIQFFFFLRGAYFLIYLPFFLQKKKKKIDSKFATVCSGSANIELTMMRRLQSETLYSTFEGSMTPARSTLERQKSNDELETRKQCVWINLRQEPLVYINNRPFVLREDSHPFRNMGWGTQQLFQLQILFFLKKCLIITHILAMNRTFDGIRTVDLEALETRLKWDVLSEARRMGNVLVHREFEYQKLAPCWEAISVDTVETSKELYSKLQEVEGYPVQYYRVAVPPETSWECYHFDQVSDIVLRHIFDSPLFVINCQMGRGRSTLATIIVHMIFHKLGLLDVKDSSPPPQHMPLTLQSSLSRTMFERRKKQIESQEESGNDTVQIPRTSSILSTPVPIIRTRSVPQALSAANGIPITPVTNVVPRQQHLRRASTRRVPTLLTAGNVRKPIDGEYEIILKMLRLLKNGEAARRMADKAVAVCGETYNLHKDMKDIRKKLEAADTRLSRNFFLFQAIYNTY</sequence>
<name>X6NK27_RETFI</name>
<reference evidence="2 3" key="1">
    <citation type="journal article" date="2013" name="Curr. Biol.">
        <title>The Genome of the Foraminiferan Reticulomyxa filosa.</title>
        <authorList>
            <person name="Glockner G."/>
            <person name="Hulsmann N."/>
            <person name="Schleicher M."/>
            <person name="Noegel A.A."/>
            <person name="Eichinger L."/>
            <person name="Gallinger C."/>
            <person name="Pawlowski J."/>
            <person name="Sierra R."/>
            <person name="Euteneuer U."/>
            <person name="Pillet L."/>
            <person name="Moustafa A."/>
            <person name="Platzer M."/>
            <person name="Groth M."/>
            <person name="Szafranski K."/>
            <person name="Schliwa M."/>
        </authorList>
    </citation>
    <scope>NUCLEOTIDE SEQUENCE [LARGE SCALE GENOMIC DNA]</scope>
</reference>
<dbReference type="EMBL" id="ASPP01007944">
    <property type="protein sequence ID" value="ETO26326.1"/>
    <property type="molecule type" value="Genomic_DNA"/>
</dbReference>
<evidence type="ECO:0000256" key="1">
    <source>
        <dbReference type="SAM" id="Phobius"/>
    </source>
</evidence>
<dbReference type="SUPFAM" id="SSF52799">
    <property type="entry name" value="(Phosphotyrosine protein) phosphatases II"/>
    <property type="match status" value="1"/>
</dbReference>
<evidence type="ECO:0008006" key="4">
    <source>
        <dbReference type="Google" id="ProtNLM"/>
    </source>
</evidence>
<keyword evidence="3" id="KW-1185">Reference proteome</keyword>
<feature type="non-terminal residue" evidence="2">
    <location>
        <position position="626"/>
    </location>
</feature>
<organism evidence="2 3">
    <name type="scientific">Reticulomyxa filosa</name>
    <dbReference type="NCBI Taxonomy" id="46433"/>
    <lineage>
        <taxon>Eukaryota</taxon>
        <taxon>Sar</taxon>
        <taxon>Rhizaria</taxon>
        <taxon>Retaria</taxon>
        <taxon>Foraminifera</taxon>
        <taxon>Monothalamids</taxon>
        <taxon>Reticulomyxidae</taxon>
        <taxon>Reticulomyxa</taxon>
    </lineage>
</organism>
<evidence type="ECO:0000313" key="3">
    <source>
        <dbReference type="Proteomes" id="UP000023152"/>
    </source>
</evidence>
<keyword evidence="1" id="KW-1133">Transmembrane helix</keyword>
<dbReference type="AlphaFoldDB" id="X6NK27"/>
<dbReference type="Gene3D" id="3.90.190.10">
    <property type="entry name" value="Protein tyrosine phosphatase superfamily"/>
    <property type="match status" value="1"/>
</dbReference>
<dbReference type="InterPro" id="IPR029021">
    <property type="entry name" value="Prot-tyrosine_phosphatase-like"/>
</dbReference>
<gene>
    <name evidence="2" type="ORF">RFI_10812</name>
</gene>